<sequence length="411" mass="45626">MTATLSISTLGTGHGYVQRHGARLLTSDGQVHDLFYYLLCAPEGRTRQQIIQDVWGADEDAAALNRLRVTLHRLKSLFKGLTVIQEHDGRYHLHPDIVSKSDLGTFLTSVHRARITAQPALKKAALQHAAAQYRGDFLPDMHHSWTDHTREHFRQQYVQVLLELTALHCDSAECTPAITQLKEALRVDPFLDEQLHRDLMCCMAATGDSYGAVAHYRQFKRFLQHDLGDSPMRETEELAEGIKQRGHICPRHMGSNLPCPKLALQSTSIQSASAVSSALPLLLQLSEHLLAATSLKDAVAITGERCLAFLHASSCQVSHLNQMEVTVVYNARAPQNSGAELIGEHWSQVESEKDTGEEVVGAEAIPLSDGSVLLLEVRRSATYGAWNEAEREFFTRAAHLLSRCRLLPHSA</sequence>
<dbReference type="RefSeq" id="WP_084051195.1">
    <property type="nucleotide sequence ID" value="NZ_FWWU01000010.1"/>
</dbReference>
<feature type="domain" description="Bacterial transcriptional activator" evidence="1">
    <location>
        <begin position="101"/>
        <end position="243"/>
    </location>
</feature>
<dbReference type="InterPro" id="IPR036388">
    <property type="entry name" value="WH-like_DNA-bd_sf"/>
</dbReference>
<dbReference type="SMART" id="SM01043">
    <property type="entry name" value="BTAD"/>
    <property type="match status" value="1"/>
</dbReference>
<dbReference type="InterPro" id="IPR051677">
    <property type="entry name" value="AfsR-DnrI-RedD_regulator"/>
</dbReference>
<dbReference type="InterPro" id="IPR011990">
    <property type="entry name" value="TPR-like_helical_dom_sf"/>
</dbReference>
<dbReference type="Gene3D" id="1.25.40.10">
    <property type="entry name" value="Tetratricopeptide repeat domain"/>
    <property type="match status" value="1"/>
</dbReference>
<evidence type="ECO:0000313" key="3">
    <source>
        <dbReference type="Proteomes" id="UP000192582"/>
    </source>
</evidence>
<reference evidence="2 3" key="1">
    <citation type="submission" date="2017-04" db="EMBL/GenBank/DDBJ databases">
        <authorList>
            <person name="Afonso C.L."/>
            <person name="Miller P.J."/>
            <person name="Scott M.A."/>
            <person name="Spackman E."/>
            <person name="Goraichik I."/>
            <person name="Dimitrov K.M."/>
            <person name="Suarez D.L."/>
            <person name="Swayne D.E."/>
        </authorList>
    </citation>
    <scope>NUCLEOTIDE SEQUENCE [LARGE SCALE GENOMIC DNA]</scope>
    <source>
        <strain evidence="2 3">KR-140</strain>
    </source>
</reference>
<dbReference type="PANTHER" id="PTHR35807">
    <property type="entry name" value="TRANSCRIPTIONAL REGULATOR REDD-RELATED"/>
    <property type="match status" value="1"/>
</dbReference>
<dbReference type="STRING" id="695939.SAMN00790413_06371"/>
<organism evidence="2 3">
    <name type="scientific">Deinococcus hopiensis KR-140</name>
    <dbReference type="NCBI Taxonomy" id="695939"/>
    <lineage>
        <taxon>Bacteria</taxon>
        <taxon>Thermotogati</taxon>
        <taxon>Deinococcota</taxon>
        <taxon>Deinococci</taxon>
        <taxon>Deinococcales</taxon>
        <taxon>Deinococcaceae</taxon>
        <taxon>Deinococcus</taxon>
    </lineage>
</organism>
<dbReference type="GO" id="GO:0003677">
    <property type="term" value="F:DNA binding"/>
    <property type="evidence" value="ECO:0007669"/>
    <property type="project" value="UniProtKB-KW"/>
</dbReference>
<evidence type="ECO:0000313" key="2">
    <source>
        <dbReference type="EMBL" id="SMB97148.1"/>
    </source>
</evidence>
<dbReference type="Gene3D" id="1.10.10.10">
    <property type="entry name" value="Winged helix-like DNA-binding domain superfamily/Winged helix DNA-binding domain"/>
    <property type="match status" value="1"/>
</dbReference>
<proteinExistence type="predicted"/>
<gene>
    <name evidence="2" type="ORF">SAMN00790413_06371</name>
</gene>
<dbReference type="Pfam" id="PF03704">
    <property type="entry name" value="BTAD"/>
    <property type="match status" value="1"/>
</dbReference>
<name>A0A1W1VUW4_9DEIO</name>
<dbReference type="SUPFAM" id="SSF48452">
    <property type="entry name" value="TPR-like"/>
    <property type="match status" value="1"/>
</dbReference>
<dbReference type="PANTHER" id="PTHR35807:SF2">
    <property type="entry name" value="TRANSCRIPTIONAL ACTIVATOR DOMAIN"/>
    <property type="match status" value="1"/>
</dbReference>
<protein>
    <submittedName>
        <fullName evidence="2">DNA-binding transcriptional activator of the SARP family</fullName>
    </submittedName>
</protein>
<dbReference type="InterPro" id="IPR005158">
    <property type="entry name" value="BTAD"/>
</dbReference>
<accession>A0A1W1VUW4</accession>
<evidence type="ECO:0000259" key="1">
    <source>
        <dbReference type="SMART" id="SM01043"/>
    </source>
</evidence>
<dbReference type="Proteomes" id="UP000192582">
    <property type="component" value="Unassembled WGS sequence"/>
</dbReference>
<dbReference type="EMBL" id="FWWU01000010">
    <property type="protein sequence ID" value="SMB97148.1"/>
    <property type="molecule type" value="Genomic_DNA"/>
</dbReference>
<dbReference type="OrthoDB" id="66532at2"/>
<dbReference type="AlphaFoldDB" id="A0A1W1VUW4"/>
<keyword evidence="3" id="KW-1185">Reference proteome</keyword>
<keyword evidence="2" id="KW-0238">DNA-binding</keyword>